<dbReference type="RefSeq" id="WP_188626256.1">
    <property type="nucleotide sequence ID" value="NZ_BMIL01000004.1"/>
</dbReference>
<dbReference type="CDD" id="cd06170">
    <property type="entry name" value="LuxR_C_like"/>
    <property type="match status" value="1"/>
</dbReference>
<dbReference type="PROSITE" id="PS00622">
    <property type="entry name" value="HTH_LUXR_1"/>
    <property type="match status" value="1"/>
</dbReference>
<evidence type="ECO:0000256" key="3">
    <source>
        <dbReference type="ARBA" id="ARBA00023163"/>
    </source>
</evidence>
<dbReference type="SMART" id="SM00421">
    <property type="entry name" value="HTH_LUXR"/>
    <property type="match status" value="1"/>
</dbReference>
<comment type="caution">
    <text evidence="5">The sequence shown here is derived from an EMBL/GenBank/DDBJ whole genome shotgun (WGS) entry which is preliminary data.</text>
</comment>
<dbReference type="PRINTS" id="PR00038">
    <property type="entry name" value="HTHLUXR"/>
</dbReference>
<sequence>MNKNRDLLNSSLLTQSFDADLSREDQLEDAKRIARQYSRLENSISILSDMNAGRSYIYYSKFAQEFGFSAEEAVIDSIWEDELLRMIHPEDLQRKYRIELQFFSLLKTIPKEERMNYEVITKLSAQPPNGETIQLQHRLLYINSTVQSCVWLALCLYKKIHSHPIFNTPEAVIINKSTGEVIDCNQLWFKDLLSSREKEILNLMKHGYRSKEISGKLSLSVHTVNRHRQNIFHKLNVNNVMEACRIASGAGLL</sequence>
<accession>A0A916XC08</accession>
<gene>
    <name evidence="5" type="ORF">GCM10011387_15100</name>
</gene>
<protein>
    <submittedName>
        <fullName evidence="5">Helix-turn-helix transcriptional regulator</fullName>
    </submittedName>
</protein>
<dbReference type="Gene3D" id="1.10.10.10">
    <property type="entry name" value="Winged helix-like DNA-binding domain superfamily/Winged helix DNA-binding domain"/>
    <property type="match status" value="1"/>
</dbReference>
<feature type="domain" description="HTH luxR-type" evidence="4">
    <location>
        <begin position="190"/>
        <end position="251"/>
    </location>
</feature>
<reference evidence="5" key="1">
    <citation type="journal article" date="2014" name="Int. J. Syst. Evol. Microbiol.">
        <title>Complete genome sequence of Corynebacterium casei LMG S-19264T (=DSM 44701T), isolated from a smear-ripened cheese.</title>
        <authorList>
            <consortium name="US DOE Joint Genome Institute (JGI-PGF)"/>
            <person name="Walter F."/>
            <person name="Albersmeier A."/>
            <person name="Kalinowski J."/>
            <person name="Ruckert C."/>
        </authorList>
    </citation>
    <scope>NUCLEOTIDE SEQUENCE</scope>
    <source>
        <strain evidence="5">CGMCC 1.15343</strain>
    </source>
</reference>
<dbReference type="SUPFAM" id="SSF46894">
    <property type="entry name" value="C-terminal effector domain of the bipartite response regulators"/>
    <property type="match status" value="1"/>
</dbReference>
<evidence type="ECO:0000313" key="6">
    <source>
        <dbReference type="Proteomes" id="UP000651668"/>
    </source>
</evidence>
<dbReference type="Proteomes" id="UP000651668">
    <property type="component" value="Unassembled WGS sequence"/>
</dbReference>
<dbReference type="PANTHER" id="PTHR44688:SF16">
    <property type="entry name" value="DNA-BINDING TRANSCRIPTIONAL ACTIVATOR DEVR_DOSR"/>
    <property type="match status" value="1"/>
</dbReference>
<dbReference type="InterPro" id="IPR000792">
    <property type="entry name" value="Tscrpt_reg_LuxR_C"/>
</dbReference>
<keyword evidence="3" id="KW-0804">Transcription</keyword>
<evidence type="ECO:0000313" key="5">
    <source>
        <dbReference type="EMBL" id="GGC62456.1"/>
    </source>
</evidence>
<evidence type="ECO:0000256" key="1">
    <source>
        <dbReference type="ARBA" id="ARBA00023015"/>
    </source>
</evidence>
<evidence type="ECO:0000259" key="4">
    <source>
        <dbReference type="PROSITE" id="PS50043"/>
    </source>
</evidence>
<keyword evidence="1" id="KW-0805">Transcription regulation</keyword>
<dbReference type="AlphaFoldDB" id="A0A916XC08"/>
<evidence type="ECO:0000256" key="2">
    <source>
        <dbReference type="ARBA" id="ARBA00023125"/>
    </source>
</evidence>
<dbReference type="GO" id="GO:0006355">
    <property type="term" value="P:regulation of DNA-templated transcription"/>
    <property type="evidence" value="ECO:0007669"/>
    <property type="project" value="InterPro"/>
</dbReference>
<dbReference type="Pfam" id="PF00196">
    <property type="entry name" value="GerE"/>
    <property type="match status" value="1"/>
</dbReference>
<reference evidence="5" key="2">
    <citation type="submission" date="2020-09" db="EMBL/GenBank/DDBJ databases">
        <authorList>
            <person name="Sun Q."/>
            <person name="Zhou Y."/>
        </authorList>
    </citation>
    <scope>NUCLEOTIDE SEQUENCE</scope>
    <source>
        <strain evidence="5">CGMCC 1.15343</strain>
    </source>
</reference>
<dbReference type="InterPro" id="IPR016032">
    <property type="entry name" value="Sig_transdc_resp-reg_C-effctor"/>
</dbReference>
<proteinExistence type="predicted"/>
<organism evidence="5 6">
    <name type="scientific">Pedobacter quisquiliarum</name>
    <dbReference type="NCBI Taxonomy" id="1834438"/>
    <lineage>
        <taxon>Bacteria</taxon>
        <taxon>Pseudomonadati</taxon>
        <taxon>Bacteroidota</taxon>
        <taxon>Sphingobacteriia</taxon>
        <taxon>Sphingobacteriales</taxon>
        <taxon>Sphingobacteriaceae</taxon>
        <taxon>Pedobacter</taxon>
    </lineage>
</organism>
<dbReference type="Gene3D" id="3.30.450.20">
    <property type="entry name" value="PAS domain"/>
    <property type="match status" value="1"/>
</dbReference>
<dbReference type="PANTHER" id="PTHR44688">
    <property type="entry name" value="DNA-BINDING TRANSCRIPTIONAL ACTIVATOR DEVR_DOSR"/>
    <property type="match status" value="1"/>
</dbReference>
<keyword evidence="2" id="KW-0238">DNA-binding</keyword>
<name>A0A916XC08_9SPHI</name>
<dbReference type="InterPro" id="IPR036388">
    <property type="entry name" value="WH-like_DNA-bd_sf"/>
</dbReference>
<keyword evidence="6" id="KW-1185">Reference proteome</keyword>
<dbReference type="GO" id="GO:0003677">
    <property type="term" value="F:DNA binding"/>
    <property type="evidence" value="ECO:0007669"/>
    <property type="project" value="UniProtKB-KW"/>
</dbReference>
<dbReference type="EMBL" id="BMIL01000004">
    <property type="protein sequence ID" value="GGC62456.1"/>
    <property type="molecule type" value="Genomic_DNA"/>
</dbReference>
<dbReference type="PROSITE" id="PS50043">
    <property type="entry name" value="HTH_LUXR_2"/>
    <property type="match status" value="1"/>
</dbReference>